<dbReference type="AlphaFoldDB" id="A0A8S1MU85"/>
<keyword evidence="3" id="KW-1185">Reference proteome</keyword>
<evidence type="ECO:0000313" key="3">
    <source>
        <dbReference type="Proteomes" id="UP000688137"/>
    </source>
</evidence>
<reference evidence="2" key="1">
    <citation type="submission" date="2021-01" db="EMBL/GenBank/DDBJ databases">
        <authorList>
            <consortium name="Genoscope - CEA"/>
            <person name="William W."/>
        </authorList>
    </citation>
    <scope>NUCLEOTIDE SEQUENCE</scope>
</reference>
<name>A0A8S1MU85_PARPR</name>
<keyword evidence="1" id="KW-0175">Coiled coil</keyword>
<feature type="coiled-coil region" evidence="1">
    <location>
        <begin position="79"/>
        <end position="162"/>
    </location>
</feature>
<proteinExistence type="predicted"/>
<gene>
    <name evidence="2" type="ORF">PPRIM_AZ9-3.1.T0640214</name>
</gene>
<dbReference type="Proteomes" id="UP000688137">
    <property type="component" value="Unassembled WGS sequence"/>
</dbReference>
<organism evidence="2 3">
    <name type="scientific">Paramecium primaurelia</name>
    <dbReference type="NCBI Taxonomy" id="5886"/>
    <lineage>
        <taxon>Eukaryota</taxon>
        <taxon>Sar</taxon>
        <taxon>Alveolata</taxon>
        <taxon>Ciliophora</taxon>
        <taxon>Intramacronucleata</taxon>
        <taxon>Oligohymenophorea</taxon>
        <taxon>Peniculida</taxon>
        <taxon>Parameciidae</taxon>
        <taxon>Paramecium</taxon>
    </lineage>
</organism>
<dbReference type="EMBL" id="CAJJDM010000066">
    <property type="protein sequence ID" value="CAD8080886.1"/>
    <property type="molecule type" value="Genomic_DNA"/>
</dbReference>
<protein>
    <submittedName>
        <fullName evidence="2">Uncharacterized protein</fullName>
    </submittedName>
</protein>
<accession>A0A8S1MU85</accession>
<comment type="caution">
    <text evidence="2">The sequence shown here is derived from an EMBL/GenBank/DDBJ whole genome shotgun (WGS) entry which is preliminary data.</text>
</comment>
<evidence type="ECO:0000256" key="1">
    <source>
        <dbReference type="SAM" id="Coils"/>
    </source>
</evidence>
<evidence type="ECO:0000313" key="2">
    <source>
        <dbReference type="EMBL" id="CAD8080886.1"/>
    </source>
</evidence>
<sequence length="263" mass="30811">MINPQIISQFIIIQNVKGKRREDNQVVIQGGISLADSHQILNYYKKLMQNTNENNAELPCQDNMVEDVQVCFRVMCQIVDSFLQGYNDLKNQYKLLEDQLISKETESRKHIQIQQQLKIYAEDLQDTCEEMQKQLEKSNSQIIQLSKEIVRMKKQIKISSQERLMTDTTQDRLSTILSQQKQQIQPKTMINMSKKKTSQNLKNSISILGQTITMDRMHELTNLYNNKKTKQKNGIKTRSNTIHITEQMNKPQKQKRVQSIHDV</sequence>